<comment type="caution">
    <text evidence="2">The sequence shown here is derived from an EMBL/GenBank/DDBJ whole genome shotgun (WGS) entry which is preliminary data.</text>
</comment>
<name>A0A0F9HW32_9ZZZZ</name>
<dbReference type="AlphaFoldDB" id="A0A0F9HW32"/>
<gene>
    <name evidence="2" type="ORF">LCGC14_1950510</name>
</gene>
<organism evidence="2">
    <name type="scientific">marine sediment metagenome</name>
    <dbReference type="NCBI Taxonomy" id="412755"/>
    <lineage>
        <taxon>unclassified sequences</taxon>
        <taxon>metagenomes</taxon>
        <taxon>ecological metagenomes</taxon>
    </lineage>
</organism>
<sequence>MRFMSFFGPSPLGIFITAIIVILIVAVIFVGVNVILAFSGGPGPCTPGGGPITVNAANADGFQQKWDGFDAVLDGGTTSSVSFNESEISSRADQYIRDETDVDFADVRICIHDGFGEASAKLEAILGLETEVMVTGTVDLTGDTPQAQITDIEIGNVPSFIVDIVEGQIEDAVDEALENIDLSHTYTPTLTEGQALIDGEPKP</sequence>
<evidence type="ECO:0000313" key="2">
    <source>
        <dbReference type="EMBL" id="KKL85860.1"/>
    </source>
</evidence>
<proteinExistence type="predicted"/>
<keyword evidence="1" id="KW-0812">Transmembrane</keyword>
<feature type="transmembrane region" description="Helical" evidence="1">
    <location>
        <begin position="12"/>
        <end position="38"/>
    </location>
</feature>
<dbReference type="EMBL" id="LAZR01021281">
    <property type="protein sequence ID" value="KKL85860.1"/>
    <property type="molecule type" value="Genomic_DNA"/>
</dbReference>
<reference evidence="2" key="1">
    <citation type="journal article" date="2015" name="Nature">
        <title>Complex archaea that bridge the gap between prokaryotes and eukaryotes.</title>
        <authorList>
            <person name="Spang A."/>
            <person name="Saw J.H."/>
            <person name="Jorgensen S.L."/>
            <person name="Zaremba-Niedzwiedzka K."/>
            <person name="Martijn J."/>
            <person name="Lind A.E."/>
            <person name="van Eijk R."/>
            <person name="Schleper C."/>
            <person name="Guy L."/>
            <person name="Ettema T.J."/>
        </authorList>
    </citation>
    <scope>NUCLEOTIDE SEQUENCE</scope>
</reference>
<keyword evidence="1" id="KW-1133">Transmembrane helix</keyword>
<accession>A0A0F9HW32</accession>
<evidence type="ECO:0000256" key="1">
    <source>
        <dbReference type="SAM" id="Phobius"/>
    </source>
</evidence>
<keyword evidence="1" id="KW-0472">Membrane</keyword>
<protein>
    <submittedName>
        <fullName evidence="2">Uncharacterized protein</fullName>
    </submittedName>
</protein>